<dbReference type="EMBL" id="LAZR01001215">
    <property type="protein sequence ID" value="KKN48558.1"/>
    <property type="molecule type" value="Genomic_DNA"/>
</dbReference>
<comment type="caution">
    <text evidence="1">The sequence shown here is derived from an EMBL/GenBank/DDBJ whole genome shotgun (WGS) entry which is preliminary data.</text>
</comment>
<accession>A0A0F9U4I9</accession>
<protein>
    <submittedName>
        <fullName evidence="1">Uncharacterized protein</fullName>
    </submittedName>
</protein>
<organism evidence="1">
    <name type="scientific">marine sediment metagenome</name>
    <dbReference type="NCBI Taxonomy" id="412755"/>
    <lineage>
        <taxon>unclassified sequences</taxon>
        <taxon>metagenomes</taxon>
        <taxon>ecological metagenomes</taxon>
    </lineage>
</organism>
<dbReference type="AlphaFoldDB" id="A0A0F9U4I9"/>
<gene>
    <name evidence="1" type="ORF">LCGC14_0651450</name>
</gene>
<evidence type="ECO:0000313" key="1">
    <source>
        <dbReference type="EMBL" id="KKN48558.1"/>
    </source>
</evidence>
<proteinExistence type="predicted"/>
<name>A0A0F9U4I9_9ZZZZ</name>
<reference evidence="1" key="1">
    <citation type="journal article" date="2015" name="Nature">
        <title>Complex archaea that bridge the gap between prokaryotes and eukaryotes.</title>
        <authorList>
            <person name="Spang A."/>
            <person name="Saw J.H."/>
            <person name="Jorgensen S.L."/>
            <person name="Zaremba-Niedzwiedzka K."/>
            <person name="Martijn J."/>
            <person name="Lind A.E."/>
            <person name="van Eijk R."/>
            <person name="Schleper C."/>
            <person name="Guy L."/>
            <person name="Ettema T.J."/>
        </authorList>
    </citation>
    <scope>NUCLEOTIDE SEQUENCE</scope>
</reference>
<sequence length="148" mass="16917">MSDPKKLEYAEEFMREVVMHCIEGGSFRNFIYDRLGFDVDAYVPMYEAGGMEFTNACPVNMSKEVMPHIAWGGVAKVEYVHADERRIGISWKDGSRPEEVNRWPGHEYAVGDSVLRIYLSTADYGMTFALEAGRNYAAWKLADEKERS</sequence>